<dbReference type="SUPFAM" id="SSF52317">
    <property type="entry name" value="Class I glutamine amidotransferase-like"/>
    <property type="match status" value="1"/>
</dbReference>
<name>A0A2P7YQA2_9PEZI</name>
<dbReference type="PANTHER" id="PTHR43130">
    <property type="entry name" value="ARAC-FAMILY TRANSCRIPTIONAL REGULATOR"/>
    <property type="match status" value="1"/>
</dbReference>
<dbReference type="Gene3D" id="3.40.50.880">
    <property type="match status" value="1"/>
</dbReference>
<feature type="chain" id="PRO_5015121456" description="DJ-1/PfpI domain-containing protein" evidence="1">
    <location>
        <begin position="26"/>
        <end position="252"/>
    </location>
</feature>
<protein>
    <recommendedName>
        <fullName evidence="2">DJ-1/PfpI domain-containing protein</fullName>
    </recommendedName>
</protein>
<dbReference type="CDD" id="cd03139">
    <property type="entry name" value="GATase1_PfpI_2"/>
    <property type="match status" value="1"/>
</dbReference>
<accession>A0A2P7YQA2</accession>
<dbReference type="InterPro" id="IPR029062">
    <property type="entry name" value="Class_I_gatase-like"/>
</dbReference>
<gene>
    <name evidence="3" type="ORF">B9Z65_1344</name>
</gene>
<reference evidence="3 4" key="1">
    <citation type="submission" date="2017-05" db="EMBL/GenBank/DDBJ databases">
        <title>Draft genome sequence of Elsinoe australis.</title>
        <authorList>
            <person name="Cheng Q."/>
        </authorList>
    </citation>
    <scope>NUCLEOTIDE SEQUENCE [LARGE SCALE GENOMIC DNA]</scope>
    <source>
        <strain evidence="3 4">NL1</strain>
    </source>
</reference>
<proteinExistence type="predicted"/>
<evidence type="ECO:0000313" key="3">
    <source>
        <dbReference type="EMBL" id="PSK38153.1"/>
    </source>
</evidence>
<dbReference type="InterPro" id="IPR052158">
    <property type="entry name" value="INH-QAR"/>
</dbReference>
<dbReference type="PANTHER" id="PTHR43130:SF15">
    <property type="entry name" value="THIJ_PFPI FAMILY PROTEIN (AFU_ORTHOLOGUE AFUA_5G14240)"/>
    <property type="match status" value="1"/>
</dbReference>
<keyword evidence="4" id="KW-1185">Reference proteome</keyword>
<organism evidence="3 4">
    <name type="scientific">Elsinoe australis</name>
    <dbReference type="NCBI Taxonomy" id="40998"/>
    <lineage>
        <taxon>Eukaryota</taxon>
        <taxon>Fungi</taxon>
        <taxon>Dikarya</taxon>
        <taxon>Ascomycota</taxon>
        <taxon>Pezizomycotina</taxon>
        <taxon>Dothideomycetes</taxon>
        <taxon>Dothideomycetidae</taxon>
        <taxon>Myriangiales</taxon>
        <taxon>Elsinoaceae</taxon>
        <taxon>Elsinoe</taxon>
    </lineage>
</organism>
<dbReference type="OrthoDB" id="543156at2759"/>
<dbReference type="InterPro" id="IPR002818">
    <property type="entry name" value="DJ-1/PfpI"/>
</dbReference>
<dbReference type="AlphaFoldDB" id="A0A2P7YQA2"/>
<keyword evidence="1" id="KW-0732">Signal</keyword>
<dbReference type="STRING" id="40998.A0A2P7YQA2"/>
<dbReference type="Proteomes" id="UP000243723">
    <property type="component" value="Unassembled WGS sequence"/>
</dbReference>
<evidence type="ECO:0000259" key="2">
    <source>
        <dbReference type="Pfam" id="PF01965"/>
    </source>
</evidence>
<sequence>MLAINPSRWLSALTLLASVLPSTLASPPNMTDSAPKPLNIAVLLFPAFQALDVFGPLDALNILSQTIPLNLFILASSLTPVSTKPLTLTTRSNFSESVVPTHTFASPPADIDVLLVPGGLGTRSPDIGPLVDFIRDTYPKVQYMITVCTGSWLAARAGVLDGRRATSNKRSWTGRLEYGSERVKWVAKARWVVDGNVWTSSGVSAGIDATLDWMKHVFGEEKARMVANGMEYDWHTDASWDPFAELYGLKDE</sequence>
<feature type="domain" description="DJ-1/PfpI" evidence="2">
    <location>
        <begin position="40"/>
        <end position="214"/>
    </location>
</feature>
<evidence type="ECO:0000313" key="4">
    <source>
        <dbReference type="Proteomes" id="UP000243723"/>
    </source>
</evidence>
<dbReference type="Pfam" id="PF01965">
    <property type="entry name" value="DJ-1_PfpI"/>
    <property type="match status" value="1"/>
</dbReference>
<evidence type="ECO:0000256" key="1">
    <source>
        <dbReference type="SAM" id="SignalP"/>
    </source>
</evidence>
<dbReference type="EMBL" id="NHZQ01000404">
    <property type="protein sequence ID" value="PSK38153.1"/>
    <property type="molecule type" value="Genomic_DNA"/>
</dbReference>
<comment type="caution">
    <text evidence="3">The sequence shown here is derived from an EMBL/GenBank/DDBJ whole genome shotgun (WGS) entry which is preliminary data.</text>
</comment>
<feature type="signal peptide" evidence="1">
    <location>
        <begin position="1"/>
        <end position="25"/>
    </location>
</feature>